<accession>A0A7J5DZQ8</accession>
<evidence type="ECO:0000313" key="2">
    <source>
        <dbReference type="Proteomes" id="UP000449906"/>
    </source>
</evidence>
<proteinExistence type="predicted"/>
<protein>
    <submittedName>
        <fullName evidence="1">Uncharacterized protein</fullName>
    </submittedName>
</protein>
<name>A0A7J5DZQ8_NOCSI</name>
<evidence type="ECO:0000313" key="1">
    <source>
        <dbReference type="EMBL" id="KAB2811373.1"/>
    </source>
</evidence>
<dbReference type="AlphaFoldDB" id="A0A7J5DZQ8"/>
<gene>
    <name evidence="1" type="ORF">F9L07_05590</name>
</gene>
<comment type="caution">
    <text evidence="1">The sequence shown here is derived from an EMBL/GenBank/DDBJ whole genome shotgun (WGS) entry which is preliminary data.</text>
</comment>
<organism evidence="1 2">
    <name type="scientific">Nocardioides simplex</name>
    <name type="common">Arthrobacter simplex</name>
    <dbReference type="NCBI Taxonomy" id="2045"/>
    <lineage>
        <taxon>Bacteria</taxon>
        <taxon>Bacillati</taxon>
        <taxon>Actinomycetota</taxon>
        <taxon>Actinomycetes</taxon>
        <taxon>Propionibacteriales</taxon>
        <taxon>Nocardioidaceae</taxon>
        <taxon>Pimelobacter</taxon>
    </lineage>
</organism>
<sequence>MLDPAVTEVEALLTAAAARRAAPPLASGGPRLSVTHALAVCACITLDDAPTWLLYVTADGGFGWTRDPDGDEPLALVDAQFAAVEHAAPSDVLAWLQGSTNGSFGDGGPELRAVLDALAQVTAAGR</sequence>
<dbReference type="EMBL" id="WBVM01000001">
    <property type="protein sequence ID" value="KAB2811373.1"/>
    <property type="molecule type" value="Genomic_DNA"/>
</dbReference>
<reference evidence="1 2" key="1">
    <citation type="submission" date="2019-09" db="EMBL/GenBank/DDBJ databases">
        <title>Pimelobacter sp. isolated from Paulinella.</title>
        <authorList>
            <person name="Jeong S.E."/>
        </authorList>
    </citation>
    <scope>NUCLEOTIDE SEQUENCE [LARGE SCALE GENOMIC DNA]</scope>
    <source>
        <strain evidence="1 2">Pch-N</strain>
    </source>
</reference>
<dbReference type="Proteomes" id="UP000449906">
    <property type="component" value="Unassembled WGS sequence"/>
</dbReference>
<dbReference type="RefSeq" id="WP_151578863.1">
    <property type="nucleotide sequence ID" value="NZ_WBVM01000001.1"/>
</dbReference>